<feature type="transmembrane region" description="Helical" evidence="10">
    <location>
        <begin position="241"/>
        <end position="263"/>
    </location>
</feature>
<evidence type="ECO:0000256" key="7">
    <source>
        <dbReference type="ARBA" id="ARBA00023065"/>
    </source>
</evidence>
<dbReference type="InterPro" id="IPR002528">
    <property type="entry name" value="MATE_fam"/>
</dbReference>
<evidence type="ECO:0000256" key="1">
    <source>
        <dbReference type="ARBA" id="ARBA00004429"/>
    </source>
</evidence>
<dbReference type="Pfam" id="PF01554">
    <property type="entry name" value="MatE"/>
    <property type="match status" value="2"/>
</dbReference>
<dbReference type="RefSeq" id="WP_177207926.1">
    <property type="nucleotide sequence ID" value="NZ_FOLO01000002.1"/>
</dbReference>
<dbReference type="AlphaFoldDB" id="A0A1I1ESK1"/>
<sequence>MKDLTQGSIPKHLIAMAIPMMVGMFVQTLYFLVDLYFVGKLGGAALAGLSLAGNAMFLIFALTQILNVGTAAAISHAVGRKDKIDANLIFNQSMMASSIVGIIVCIAGYFGASSYLNMVSQDLDTVGAGLSYLNWFIPCMALQFVMVSISAALRGTGVVKPTMLVQMISIIINIILSPILIEGWGTGYAMGIAGAGFASSISVVCAVIILCFYFKKSEKYISVDFSLWRPNTASLKKISSIGLPAGGEFFLMFIYMGMIYWLIQRFGADAQAGFGLGSRIMQSLFLPAMALAFAAPAVAGQNFGAEKFIRVRETFKWSAILTCSLMLILTLVCLYQAEFLVKGFVDEPEVVLISAVFLQMICWNFIPSGLVFTCSGMFQSLGNTWPALISTGTRLISFAVPALWLSQQSDFTIENLWHLSVITVCIQAAVSFYLLRREFRLRLPKEGEGNEIDLEAEKVNIMT</sequence>
<feature type="transmembrane region" description="Helical" evidence="10">
    <location>
        <begin position="45"/>
        <end position="67"/>
    </location>
</feature>
<feature type="transmembrane region" description="Helical" evidence="10">
    <location>
        <begin position="416"/>
        <end position="435"/>
    </location>
</feature>
<keyword evidence="8 10" id="KW-0472">Membrane</keyword>
<keyword evidence="4" id="KW-1003">Cell membrane</keyword>
<dbReference type="Proteomes" id="UP000198862">
    <property type="component" value="Unassembled WGS sequence"/>
</dbReference>
<evidence type="ECO:0000256" key="10">
    <source>
        <dbReference type="SAM" id="Phobius"/>
    </source>
</evidence>
<evidence type="ECO:0000256" key="2">
    <source>
        <dbReference type="ARBA" id="ARBA00022448"/>
    </source>
</evidence>
<organism evidence="11 12">
    <name type="scientific">Pseudoalteromonas denitrificans DSM 6059</name>
    <dbReference type="NCBI Taxonomy" id="1123010"/>
    <lineage>
        <taxon>Bacteria</taxon>
        <taxon>Pseudomonadati</taxon>
        <taxon>Pseudomonadota</taxon>
        <taxon>Gammaproteobacteria</taxon>
        <taxon>Alteromonadales</taxon>
        <taxon>Pseudoalteromonadaceae</taxon>
        <taxon>Pseudoalteromonas</taxon>
    </lineage>
</organism>
<dbReference type="EMBL" id="FOLO01000002">
    <property type="protein sequence ID" value="SFB89646.1"/>
    <property type="molecule type" value="Genomic_DNA"/>
</dbReference>
<dbReference type="PIRSF" id="PIRSF006603">
    <property type="entry name" value="DinF"/>
    <property type="match status" value="1"/>
</dbReference>
<accession>A0A1I1ESK1</accession>
<keyword evidence="5 10" id="KW-0812">Transmembrane</keyword>
<feature type="transmembrane region" description="Helical" evidence="10">
    <location>
        <begin position="317"/>
        <end position="337"/>
    </location>
</feature>
<feature type="transmembrane region" description="Helical" evidence="10">
    <location>
        <begin position="88"/>
        <end position="112"/>
    </location>
</feature>
<dbReference type="GO" id="GO:0042910">
    <property type="term" value="F:xenobiotic transmembrane transporter activity"/>
    <property type="evidence" value="ECO:0007669"/>
    <property type="project" value="InterPro"/>
</dbReference>
<dbReference type="CDD" id="cd13141">
    <property type="entry name" value="MATE_like_13"/>
    <property type="match status" value="1"/>
</dbReference>
<evidence type="ECO:0000256" key="3">
    <source>
        <dbReference type="ARBA" id="ARBA00022449"/>
    </source>
</evidence>
<evidence type="ECO:0000256" key="5">
    <source>
        <dbReference type="ARBA" id="ARBA00022692"/>
    </source>
</evidence>
<name>A0A1I1ESK1_9GAMM</name>
<feature type="transmembrane region" description="Helical" evidence="10">
    <location>
        <begin position="283"/>
        <end position="305"/>
    </location>
</feature>
<evidence type="ECO:0000256" key="6">
    <source>
        <dbReference type="ARBA" id="ARBA00022989"/>
    </source>
</evidence>
<dbReference type="InterPro" id="IPR050222">
    <property type="entry name" value="MATE_MdtK"/>
</dbReference>
<evidence type="ECO:0000256" key="8">
    <source>
        <dbReference type="ARBA" id="ARBA00023136"/>
    </source>
</evidence>
<comment type="subcellular location">
    <subcellularLocation>
        <location evidence="1">Cell inner membrane</location>
        <topology evidence="1">Multi-pass membrane protein</topology>
    </subcellularLocation>
</comment>
<gene>
    <name evidence="11" type="ORF">SAMN02745724_00404</name>
</gene>
<dbReference type="GO" id="GO:0006811">
    <property type="term" value="P:monoatomic ion transport"/>
    <property type="evidence" value="ECO:0007669"/>
    <property type="project" value="UniProtKB-KW"/>
</dbReference>
<feature type="transmembrane region" description="Helical" evidence="10">
    <location>
        <begin position="349"/>
        <end position="372"/>
    </location>
</feature>
<dbReference type="STRING" id="1123010.SAMN02745724_00404"/>
<keyword evidence="3" id="KW-0050">Antiport</keyword>
<feature type="transmembrane region" description="Helical" evidence="10">
    <location>
        <begin position="12"/>
        <end position="33"/>
    </location>
</feature>
<keyword evidence="7" id="KW-0406">Ion transport</keyword>
<evidence type="ECO:0000256" key="4">
    <source>
        <dbReference type="ARBA" id="ARBA00022475"/>
    </source>
</evidence>
<keyword evidence="6 10" id="KW-1133">Transmembrane helix</keyword>
<proteinExistence type="predicted"/>
<keyword evidence="12" id="KW-1185">Reference proteome</keyword>
<reference evidence="11 12" key="1">
    <citation type="submission" date="2016-10" db="EMBL/GenBank/DDBJ databases">
        <authorList>
            <person name="de Groot N.N."/>
        </authorList>
    </citation>
    <scope>NUCLEOTIDE SEQUENCE [LARGE SCALE GENOMIC DNA]</scope>
    <source>
        <strain evidence="11 12">DSM 6059</strain>
    </source>
</reference>
<feature type="transmembrane region" description="Helical" evidence="10">
    <location>
        <begin position="384"/>
        <end position="404"/>
    </location>
</feature>
<evidence type="ECO:0000313" key="12">
    <source>
        <dbReference type="Proteomes" id="UP000198862"/>
    </source>
</evidence>
<dbReference type="NCBIfam" id="TIGR00797">
    <property type="entry name" value="matE"/>
    <property type="match status" value="1"/>
</dbReference>
<keyword evidence="2" id="KW-0813">Transport</keyword>
<evidence type="ECO:0000256" key="9">
    <source>
        <dbReference type="ARBA" id="ARBA00031636"/>
    </source>
</evidence>
<dbReference type="InterPro" id="IPR048279">
    <property type="entry name" value="MdtK-like"/>
</dbReference>
<feature type="transmembrane region" description="Helical" evidence="10">
    <location>
        <begin position="187"/>
        <end position="214"/>
    </location>
</feature>
<dbReference type="PANTHER" id="PTHR43298:SF2">
    <property type="entry name" value="FMN_FAD EXPORTER YEEO-RELATED"/>
    <property type="match status" value="1"/>
</dbReference>
<protein>
    <recommendedName>
        <fullName evidence="9">Multidrug-efflux transporter</fullName>
    </recommendedName>
</protein>
<dbReference type="GO" id="GO:0015297">
    <property type="term" value="F:antiporter activity"/>
    <property type="evidence" value="ECO:0007669"/>
    <property type="project" value="UniProtKB-KW"/>
</dbReference>
<dbReference type="GO" id="GO:0005886">
    <property type="term" value="C:plasma membrane"/>
    <property type="evidence" value="ECO:0007669"/>
    <property type="project" value="UniProtKB-SubCell"/>
</dbReference>
<evidence type="ECO:0000313" key="11">
    <source>
        <dbReference type="EMBL" id="SFB89646.1"/>
    </source>
</evidence>
<feature type="transmembrane region" description="Helical" evidence="10">
    <location>
        <begin position="132"/>
        <end position="152"/>
    </location>
</feature>
<dbReference type="PANTHER" id="PTHR43298">
    <property type="entry name" value="MULTIDRUG RESISTANCE PROTEIN NORM-RELATED"/>
    <property type="match status" value="1"/>
</dbReference>
<feature type="transmembrane region" description="Helical" evidence="10">
    <location>
        <begin position="164"/>
        <end position="181"/>
    </location>
</feature>